<evidence type="ECO:0008006" key="3">
    <source>
        <dbReference type="Google" id="ProtNLM"/>
    </source>
</evidence>
<proteinExistence type="predicted"/>
<dbReference type="Pfam" id="PF10673">
    <property type="entry name" value="DUF2487"/>
    <property type="match status" value="1"/>
</dbReference>
<reference evidence="1" key="1">
    <citation type="submission" date="2021-01" db="EMBL/GenBank/DDBJ databases">
        <title>Genomic Encyclopedia of Type Strains, Phase IV (KMG-IV): sequencing the most valuable type-strain genomes for metagenomic binning, comparative biology and taxonomic classification.</title>
        <authorList>
            <person name="Goeker M."/>
        </authorList>
    </citation>
    <scope>NUCLEOTIDE SEQUENCE</scope>
    <source>
        <strain evidence="1">DSM 25523</strain>
    </source>
</reference>
<accession>A0A938XW14</accession>
<protein>
    <recommendedName>
        <fullName evidence="3">DUF2487 domain-containing protein</fullName>
    </recommendedName>
</protein>
<name>A0A938XW14_9BACL</name>
<dbReference type="Proteomes" id="UP000717624">
    <property type="component" value="Unassembled WGS sequence"/>
</dbReference>
<gene>
    <name evidence="1" type="ORF">JOD01_000319</name>
</gene>
<comment type="caution">
    <text evidence="1">The sequence shown here is derived from an EMBL/GenBank/DDBJ whole genome shotgun (WGS) entry which is preliminary data.</text>
</comment>
<dbReference type="EMBL" id="JAFBEB010000001">
    <property type="protein sequence ID" value="MBM7588733.1"/>
    <property type="molecule type" value="Genomic_DNA"/>
</dbReference>
<evidence type="ECO:0000313" key="2">
    <source>
        <dbReference type="Proteomes" id="UP000717624"/>
    </source>
</evidence>
<dbReference type="AlphaFoldDB" id="A0A938XW14"/>
<evidence type="ECO:0000313" key="1">
    <source>
        <dbReference type="EMBL" id="MBM7588733.1"/>
    </source>
</evidence>
<dbReference type="RefSeq" id="WP_204516462.1">
    <property type="nucleotide sequence ID" value="NZ_BAABIN010000009.1"/>
</dbReference>
<organism evidence="1 2">
    <name type="scientific">Brevibacillus fulvus</name>
    <dbReference type="NCBI Taxonomy" id="1125967"/>
    <lineage>
        <taxon>Bacteria</taxon>
        <taxon>Bacillati</taxon>
        <taxon>Bacillota</taxon>
        <taxon>Bacilli</taxon>
        <taxon>Bacillales</taxon>
        <taxon>Paenibacillaceae</taxon>
        <taxon>Brevibacillus</taxon>
    </lineage>
</organism>
<dbReference type="InterPro" id="IPR019615">
    <property type="entry name" value="DUF2487"/>
</dbReference>
<keyword evidence="2" id="KW-1185">Reference proteome</keyword>
<sequence>MQWTSEDLNKWEELRPYVDTALLPIYFYQSAVAIPTHALQMAYLTNIAAALERRLKGRMLLYPLRYQMAEEQAELMAPDAFPFYVVLHFGGQPVRVRSVNEASKVAYLAISNEELDSELRFAITVDVLYQEILALWQKR</sequence>